<comment type="caution">
    <text evidence="2">The sequence shown here is derived from an EMBL/GenBank/DDBJ whole genome shotgun (WGS) entry which is preliminary data.</text>
</comment>
<feature type="transmembrane region" description="Helical" evidence="1">
    <location>
        <begin position="223"/>
        <end position="245"/>
    </location>
</feature>
<dbReference type="AlphaFoldDB" id="A0A7V2ZJL6"/>
<name>A0A7V2ZJL6_9BACT</name>
<accession>A0A7V2ZJL6</accession>
<sequence length="278" mass="33208">MDLSIILKFIRENTDWLYTVIYQNQFFFLDYWSIVHFVSGFFLPTILFKLKFKRIYSISFLILITYEFVEISLIYFAFNIFRPETIKDQITDLIIGSLGVILIWKCRLSQLNTKIFSFLLPSILSSFIISFLWVGFYNYRYNIESLNTRGINIWAFAWWFAGLLFILFVAEGLRKNFQNKFIYYPILYLLYLISLLTIEYIGFNFFNIRKTSDTENSALIFNLIHGTTQLHIFYLIAPLLVFLLYSITQKIFINYFNVIKEREFDSDKNLSTVVEVSE</sequence>
<keyword evidence="1" id="KW-1133">Transmembrane helix</keyword>
<reference evidence="2" key="1">
    <citation type="journal article" date="2020" name="mSystems">
        <title>Genome- and Community-Level Interaction Insights into Carbon Utilization and Element Cycling Functions of Hydrothermarchaeota in Hydrothermal Sediment.</title>
        <authorList>
            <person name="Zhou Z."/>
            <person name="Liu Y."/>
            <person name="Xu W."/>
            <person name="Pan J."/>
            <person name="Luo Z.H."/>
            <person name="Li M."/>
        </authorList>
    </citation>
    <scope>NUCLEOTIDE SEQUENCE [LARGE SCALE GENOMIC DNA]</scope>
    <source>
        <strain evidence="2">SpSt-479</strain>
    </source>
</reference>
<dbReference type="EMBL" id="DSUJ01000008">
    <property type="protein sequence ID" value="HFI91120.1"/>
    <property type="molecule type" value="Genomic_DNA"/>
</dbReference>
<keyword evidence="1" id="KW-0472">Membrane</keyword>
<feature type="transmembrane region" description="Helical" evidence="1">
    <location>
        <begin position="118"/>
        <end position="139"/>
    </location>
</feature>
<gene>
    <name evidence="2" type="ORF">ENS31_06245</name>
</gene>
<organism evidence="2">
    <name type="scientific">Ignavibacterium album</name>
    <dbReference type="NCBI Taxonomy" id="591197"/>
    <lineage>
        <taxon>Bacteria</taxon>
        <taxon>Pseudomonadati</taxon>
        <taxon>Ignavibacteriota</taxon>
        <taxon>Ignavibacteria</taxon>
        <taxon>Ignavibacteriales</taxon>
        <taxon>Ignavibacteriaceae</taxon>
        <taxon>Ignavibacterium</taxon>
    </lineage>
</organism>
<feature type="transmembrane region" description="Helical" evidence="1">
    <location>
        <begin position="182"/>
        <end position="203"/>
    </location>
</feature>
<proteinExistence type="predicted"/>
<protein>
    <submittedName>
        <fullName evidence="2">Uncharacterized protein</fullName>
    </submittedName>
</protein>
<evidence type="ECO:0000313" key="2">
    <source>
        <dbReference type="EMBL" id="HFI91120.1"/>
    </source>
</evidence>
<feature type="transmembrane region" description="Helical" evidence="1">
    <location>
        <begin position="55"/>
        <end position="78"/>
    </location>
</feature>
<evidence type="ECO:0000256" key="1">
    <source>
        <dbReference type="SAM" id="Phobius"/>
    </source>
</evidence>
<keyword evidence="1" id="KW-0812">Transmembrane</keyword>
<feature type="transmembrane region" description="Helical" evidence="1">
    <location>
        <begin position="26"/>
        <end position="48"/>
    </location>
</feature>
<feature type="transmembrane region" description="Helical" evidence="1">
    <location>
        <begin position="151"/>
        <end position="170"/>
    </location>
</feature>